<accession>A0A1G2F595</accession>
<evidence type="ECO:0000313" key="2">
    <source>
        <dbReference type="EMBL" id="OGZ33097.1"/>
    </source>
</evidence>
<reference evidence="2 3" key="1">
    <citation type="journal article" date="2016" name="Nat. Commun.">
        <title>Thousands of microbial genomes shed light on interconnected biogeochemical processes in an aquifer system.</title>
        <authorList>
            <person name="Anantharaman K."/>
            <person name="Brown C.T."/>
            <person name="Hug L.A."/>
            <person name="Sharon I."/>
            <person name="Castelle C.J."/>
            <person name="Probst A.J."/>
            <person name="Thomas B.C."/>
            <person name="Singh A."/>
            <person name="Wilkins M.J."/>
            <person name="Karaoz U."/>
            <person name="Brodie E.L."/>
            <person name="Williams K.H."/>
            <person name="Hubbard S.S."/>
            <person name="Banfield J.F."/>
        </authorList>
    </citation>
    <scope>NUCLEOTIDE SEQUENCE [LARGE SCALE GENOMIC DNA]</scope>
</reference>
<keyword evidence="1" id="KW-0472">Membrane</keyword>
<dbReference type="AlphaFoldDB" id="A0A1G2F595"/>
<keyword evidence="1" id="KW-0812">Transmembrane</keyword>
<comment type="caution">
    <text evidence="2">The sequence shown here is derived from an EMBL/GenBank/DDBJ whole genome shotgun (WGS) entry which is preliminary data.</text>
</comment>
<evidence type="ECO:0000313" key="3">
    <source>
        <dbReference type="Proteomes" id="UP000177810"/>
    </source>
</evidence>
<sequence length="173" mass="19673">MGKKFSKKGFTLIELLVYLSIFGILMVAITTFAFTFIEANAKSKIKKEVSLAAYSTIKSITYEIKRASDIYEPTSIFINHPGQLSLTTINNLPSGEKIGHIDFYLDEGRLYLKRESQNPQALTSENIRVSELKFEHLSYFPDSVKIILTLYYNSAAPKYNYSYSLNSVADIRK</sequence>
<evidence type="ECO:0000256" key="1">
    <source>
        <dbReference type="SAM" id="Phobius"/>
    </source>
</evidence>
<dbReference type="Proteomes" id="UP000177810">
    <property type="component" value="Unassembled WGS sequence"/>
</dbReference>
<evidence type="ECO:0008006" key="4">
    <source>
        <dbReference type="Google" id="ProtNLM"/>
    </source>
</evidence>
<organism evidence="2 3">
    <name type="scientific">Candidatus Portnoybacteria bacterium RBG_13_40_8</name>
    <dbReference type="NCBI Taxonomy" id="1801990"/>
    <lineage>
        <taxon>Bacteria</taxon>
        <taxon>Candidatus Portnoyibacteriota</taxon>
    </lineage>
</organism>
<dbReference type="STRING" id="1801990.A2V69_02800"/>
<name>A0A1G2F595_9BACT</name>
<dbReference type="InterPro" id="IPR012902">
    <property type="entry name" value="N_methyl_site"/>
</dbReference>
<protein>
    <recommendedName>
        <fullName evidence="4">Prepilin-type N-terminal cleavage/methylation domain-containing protein</fullName>
    </recommendedName>
</protein>
<keyword evidence="1" id="KW-1133">Transmembrane helix</keyword>
<dbReference type="Pfam" id="PF07963">
    <property type="entry name" value="N_methyl"/>
    <property type="match status" value="1"/>
</dbReference>
<feature type="transmembrane region" description="Helical" evidence="1">
    <location>
        <begin position="15"/>
        <end position="37"/>
    </location>
</feature>
<gene>
    <name evidence="2" type="ORF">A2V69_02800</name>
</gene>
<proteinExistence type="predicted"/>
<dbReference type="EMBL" id="MHMT01000005">
    <property type="protein sequence ID" value="OGZ33097.1"/>
    <property type="molecule type" value="Genomic_DNA"/>
</dbReference>
<dbReference type="NCBIfam" id="TIGR02532">
    <property type="entry name" value="IV_pilin_GFxxxE"/>
    <property type="match status" value="1"/>
</dbReference>